<dbReference type="VEuPathDB" id="TriTrypDB:LPMP_352360"/>
<accession>A0A088S1U2</accession>
<dbReference type="KEGG" id="lpan:LPMP_352360"/>
<protein>
    <submittedName>
        <fullName evidence="1">Uncharacterized protein</fullName>
    </submittedName>
</protein>
<dbReference type="OrthoDB" id="265656at2759"/>
<dbReference type="EMBL" id="CP009404">
    <property type="protein sequence ID" value="AIO02373.1"/>
    <property type="molecule type" value="Genomic_DNA"/>
</dbReference>
<dbReference type="RefSeq" id="XP_010703173.1">
    <property type="nucleotide sequence ID" value="XM_010704871.1"/>
</dbReference>
<dbReference type="AlphaFoldDB" id="A0A088S1U2"/>
<dbReference type="VEuPathDB" id="TriTrypDB:LPAL13_350030000"/>
<dbReference type="eggNOG" id="ENOG502SJUZ">
    <property type="taxonomic scope" value="Eukaryota"/>
</dbReference>
<organism evidence="1 2">
    <name type="scientific">Leishmania panamensis</name>
    <dbReference type="NCBI Taxonomy" id="5679"/>
    <lineage>
        <taxon>Eukaryota</taxon>
        <taxon>Discoba</taxon>
        <taxon>Euglenozoa</taxon>
        <taxon>Kinetoplastea</taxon>
        <taxon>Metakinetoplastina</taxon>
        <taxon>Trypanosomatida</taxon>
        <taxon>Trypanosomatidae</taxon>
        <taxon>Leishmaniinae</taxon>
        <taxon>Leishmania</taxon>
        <taxon>Leishmania guyanensis species complex</taxon>
    </lineage>
</organism>
<gene>
    <name evidence="1" type="ORF">LPMP_352360</name>
</gene>
<sequence>MAEAKVVKDLAEVCASGGETYSAWTTAKAVVQRRYLSTKAQGTFEGCVELLVSLVCVLRTYLRIDLAQELLRDVLFQAVEHFSAKMTAGATAAVVSDSSAPQSSFDLITANFLQRVFDALLSATTRTYTLRGPLPLVVEWNRDAAGGGVDASVAQSQYAASWAEDVVLEFAIRAADFLSQRPQSAAALSRSAQNLFVSYEQLLALRLARSSSQSSMLRAGTATPAIAPSSSVLISTLVAQLLHTSTLSPASRTGEVCAHITEASPTPVVAAVYWLTHLARQPNEVNCLFAQYVYLDILGRGLQRSPVTAAAQGKNAASATLLRERVNAALGKRCALTRREAVLMARAAVEAYRQAFSLVLQQTSLASSRQLSTSSEKNRSEDTTVDPEYAHLYGWTWFLDSLTLTLAYSGARRNSESAGAGDEVAGALQREKQQRVCALLLGTYAAVTAELPELNWNKVVADYIGA</sequence>
<dbReference type="Proteomes" id="UP000063063">
    <property type="component" value="Chromosome 35"/>
</dbReference>
<evidence type="ECO:0000313" key="2">
    <source>
        <dbReference type="Proteomes" id="UP000063063"/>
    </source>
</evidence>
<proteinExistence type="predicted"/>
<keyword evidence="2" id="KW-1185">Reference proteome</keyword>
<evidence type="ECO:0000313" key="1">
    <source>
        <dbReference type="EMBL" id="AIO02373.1"/>
    </source>
</evidence>
<reference evidence="1 2" key="1">
    <citation type="journal article" date="2015" name="Sci. Rep.">
        <title>The genome of Leishmania panamensis: insights into genomics of the L. (Viannia) subgenus.</title>
        <authorList>
            <person name="Llanes A."/>
            <person name="Restrepo C.M."/>
            <person name="Vecchio G.D."/>
            <person name="Anguizola F.J."/>
            <person name="Lleonart R."/>
        </authorList>
    </citation>
    <scope>NUCLEOTIDE SEQUENCE [LARGE SCALE GENOMIC DNA]</scope>
    <source>
        <strain evidence="1 2">MHOM/PA/94/PSC-1</strain>
    </source>
</reference>
<name>A0A088S1U2_LEIPA</name>
<dbReference type="GeneID" id="22579265"/>